<comment type="caution">
    <text evidence="1">The sequence shown here is derived from an EMBL/GenBank/DDBJ whole genome shotgun (WGS) entry which is preliminary data.</text>
</comment>
<sequence length="35" mass="3899">MFGLTFEKLMLIGIIAVFLLGPSGCRSTPRSSRIW</sequence>
<name>A0A251XGY1_CLAMM</name>
<accession>A0A251XGY1</accession>
<protein>
    <submittedName>
        <fullName evidence="1">Uncharacterized protein</fullName>
    </submittedName>
</protein>
<dbReference type="AlphaFoldDB" id="A0A251XGY1"/>
<reference evidence="1 2" key="1">
    <citation type="submission" date="2016-08" db="EMBL/GenBank/DDBJ databases">
        <title>Genome sequence of Clavibacter michiganensis subsp. michiganensis strain CASJ007.</title>
        <authorList>
            <person name="Thapa S.P."/>
            <person name="Coaker G."/>
        </authorList>
    </citation>
    <scope>NUCLEOTIDE SEQUENCE [LARGE SCALE GENOMIC DNA]</scope>
    <source>
        <strain evidence="1">CASJ007</strain>
    </source>
</reference>
<evidence type="ECO:0000313" key="2">
    <source>
        <dbReference type="Proteomes" id="UP000195062"/>
    </source>
</evidence>
<evidence type="ECO:0000313" key="1">
    <source>
        <dbReference type="EMBL" id="OUE01544.1"/>
    </source>
</evidence>
<keyword evidence="2" id="KW-1185">Reference proteome</keyword>
<organism evidence="1 2">
    <name type="scientific">Clavibacter michiganensis subsp. michiganensis</name>
    <dbReference type="NCBI Taxonomy" id="33013"/>
    <lineage>
        <taxon>Bacteria</taxon>
        <taxon>Bacillati</taxon>
        <taxon>Actinomycetota</taxon>
        <taxon>Actinomycetes</taxon>
        <taxon>Micrococcales</taxon>
        <taxon>Microbacteriaceae</taxon>
        <taxon>Clavibacter</taxon>
    </lineage>
</organism>
<proteinExistence type="predicted"/>
<dbReference type="EMBL" id="MDHH01000003">
    <property type="protein sequence ID" value="OUE01544.1"/>
    <property type="molecule type" value="Genomic_DNA"/>
</dbReference>
<dbReference type="Proteomes" id="UP000195062">
    <property type="component" value="Unassembled WGS sequence"/>
</dbReference>
<gene>
    <name evidence="1" type="ORF">CMMCAS07_14640</name>
</gene>